<evidence type="ECO:0000313" key="9">
    <source>
        <dbReference type="Proteomes" id="UP001160142"/>
    </source>
</evidence>
<evidence type="ECO:0000256" key="7">
    <source>
        <dbReference type="ARBA" id="ARBA00023016"/>
    </source>
</evidence>
<reference evidence="8 9" key="1">
    <citation type="submission" date="2023-04" db="EMBL/GenBank/DDBJ databases">
        <title>Genome Encyclopedia of Bacteria and Archaea VI: Functional Genomics of Type Strains.</title>
        <authorList>
            <person name="Whitman W."/>
        </authorList>
    </citation>
    <scope>NUCLEOTIDE SEQUENCE [LARGE SCALE GENOMIC DNA]</scope>
    <source>
        <strain evidence="8 9">SG_E_30_P1</strain>
    </source>
</reference>
<evidence type="ECO:0000256" key="2">
    <source>
        <dbReference type="ARBA" id="ARBA00022649"/>
    </source>
</evidence>
<evidence type="ECO:0000256" key="6">
    <source>
        <dbReference type="ARBA" id="ARBA00022884"/>
    </source>
</evidence>
<dbReference type="RefSeq" id="WP_322132760.1">
    <property type="nucleotide sequence ID" value="NZ_CP085036.1"/>
</dbReference>
<accession>A0ABT6KKC2</accession>
<dbReference type="Gene3D" id="3.30.920.30">
    <property type="entry name" value="Hypothetical protein"/>
    <property type="match status" value="1"/>
</dbReference>
<evidence type="ECO:0000256" key="3">
    <source>
        <dbReference type="ARBA" id="ARBA00022722"/>
    </source>
</evidence>
<keyword evidence="2" id="KW-1277">Toxin-antitoxin system</keyword>
<keyword evidence="6" id="KW-0694">RNA-binding</keyword>
<proteinExistence type="inferred from homology"/>
<dbReference type="Proteomes" id="UP001160142">
    <property type="component" value="Unassembled WGS sequence"/>
</dbReference>
<dbReference type="SUPFAM" id="SSF54786">
    <property type="entry name" value="YcfA/nrd intein domain"/>
    <property type="match status" value="1"/>
</dbReference>
<keyword evidence="3" id="KW-0540">Nuclease</keyword>
<evidence type="ECO:0000256" key="4">
    <source>
        <dbReference type="ARBA" id="ARBA00022759"/>
    </source>
</evidence>
<evidence type="ECO:0000256" key="5">
    <source>
        <dbReference type="ARBA" id="ARBA00022801"/>
    </source>
</evidence>
<comment type="similarity">
    <text evidence="1">Belongs to the HicA mRNA interferase family.</text>
</comment>
<evidence type="ECO:0000256" key="1">
    <source>
        <dbReference type="ARBA" id="ARBA00006620"/>
    </source>
</evidence>
<dbReference type="InterPro" id="IPR038570">
    <property type="entry name" value="HicA_sf"/>
</dbReference>
<dbReference type="Pfam" id="PF07927">
    <property type="entry name" value="HicA_toxin"/>
    <property type="match status" value="1"/>
</dbReference>
<protein>
    <submittedName>
        <fullName evidence="8">RNA binding protein YcfA (HicA-like mRNA interferase family)</fullName>
    </submittedName>
</protein>
<comment type="caution">
    <text evidence="8">The sequence shown here is derived from an EMBL/GenBank/DDBJ whole genome shotgun (WGS) entry which is preliminary data.</text>
</comment>
<keyword evidence="5" id="KW-0378">Hydrolase</keyword>
<evidence type="ECO:0000313" key="8">
    <source>
        <dbReference type="EMBL" id="MDH6180406.1"/>
    </source>
</evidence>
<name>A0ABT6KKC2_9MICO</name>
<sequence>MNARDVNRRIEERGGVVLRQKGSHRFYRVEVDGAIAHTTVPQHAGDIPKGLLAKIQRDMEPALGKGWLR</sequence>
<keyword evidence="7" id="KW-0346">Stress response</keyword>
<keyword evidence="9" id="KW-1185">Reference proteome</keyword>
<dbReference type="InterPro" id="IPR012933">
    <property type="entry name" value="HicA_mRNA_interferase"/>
</dbReference>
<keyword evidence="4" id="KW-0255">Endonuclease</keyword>
<organism evidence="8 9">
    <name type="scientific">Antiquaquibacter oligotrophicus</name>
    <dbReference type="NCBI Taxonomy" id="2880260"/>
    <lineage>
        <taxon>Bacteria</taxon>
        <taxon>Bacillati</taxon>
        <taxon>Actinomycetota</taxon>
        <taxon>Actinomycetes</taxon>
        <taxon>Micrococcales</taxon>
        <taxon>Microbacteriaceae</taxon>
        <taxon>Antiquaquibacter</taxon>
    </lineage>
</organism>
<dbReference type="EMBL" id="JARXVQ010000001">
    <property type="protein sequence ID" value="MDH6180406.1"/>
    <property type="molecule type" value="Genomic_DNA"/>
</dbReference>
<gene>
    <name evidence="8" type="ORF">M2152_000588</name>
</gene>